<gene>
    <name evidence="1" type="ORF">OSO01_26760</name>
</gene>
<dbReference type="EMBL" id="BJYM01000010">
    <property type="protein sequence ID" value="GEN87937.1"/>
    <property type="molecule type" value="Genomic_DNA"/>
</dbReference>
<protein>
    <submittedName>
        <fullName evidence="1">Uncharacterized protein</fullName>
    </submittedName>
</protein>
<organism evidence="1 2">
    <name type="scientific">Oceanobacillus sojae</name>
    <dbReference type="NCBI Taxonomy" id="582851"/>
    <lineage>
        <taxon>Bacteria</taxon>
        <taxon>Bacillati</taxon>
        <taxon>Bacillota</taxon>
        <taxon>Bacilli</taxon>
        <taxon>Bacillales</taxon>
        <taxon>Bacillaceae</taxon>
        <taxon>Oceanobacillus</taxon>
    </lineage>
</organism>
<evidence type="ECO:0000313" key="2">
    <source>
        <dbReference type="Proteomes" id="UP000321558"/>
    </source>
</evidence>
<name>A0A511ZKF9_9BACI</name>
<proteinExistence type="predicted"/>
<sequence length="45" mass="5243">MLLSPYSIQTNEFLTLHYTINLNHKNPLQEHLKKYTSYPPVNIAG</sequence>
<dbReference type="Proteomes" id="UP000321558">
    <property type="component" value="Unassembled WGS sequence"/>
</dbReference>
<evidence type="ECO:0000313" key="1">
    <source>
        <dbReference type="EMBL" id="GEN87937.1"/>
    </source>
</evidence>
<dbReference type="AlphaFoldDB" id="A0A511ZKF9"/>
<accession>A0A511ZKF9</accession>
<keyword evidence="2" id="KW-1185">Reference proteome</keyword>
<reference evidence="1 2" key="1">
    <citation type="submission" date="2019-07" db="EMBL/GenBank/DDBJ databases">
        <title>Whole genome shotgun sequence of Oceanobacillus sojae NBRC 105379.</title>
        <authorList>
            <person name="Hosoyama A."/>
            <person name="Uohara A."/>
            <person name="Ohji S."/>
            <person name="Ichikawa N."/>
        </authorList>
    </citation>
    <scope>NUCLEOTIDE SEQUENCE [LARGE SCALE GENOMIC DNA]</scope>
    <source>
        <strain evidence="1 2">NBRC 105379</strain>
    </source>
</reference>
<comment type="caution">
    <text evidence="1">The sequence shown here is derived from an EMBL/GenBank/DDBJ whole genome shotgun (WGS) entry which is preliminary data.</text>
</comment>